<organism evidence="2 3">
    <name type="scientific">Mycobacterium tuberculosis</name>
    <dbReference type="NCBI Taxonomy" id="1773"/>
    <lineage>
        <taxon>Bacteria</taxon>
        <taxon>Bacillati</taxon>
        <taxon>Actinomycetota</taxon>
        <taxon>Actinomycetes</taxon>
        <taxon>Mycobacteriales</taxon>
        <taxon>Mycobacteriaceae</taxon>
        <taxon>Mycobacterium</taxon>
        <taxon>Mycobacterium tuberculosis complex</taxon>
    </lineage>
</organism>
<dbReference type="EMBL" id="CGCX01000255">
    <property type="protein sequence ID" value="CFR71013.1"/>
    <property type="molecule type" value="Genomic_DNA"/>
</dbReference>
<dbReference type="Proteomes" id="UP000046680">
    <property type="component" value="Unassembled WGS sequence"/>
</dbReference>
<feature type="compositionally biased region" description="Basic and acidic residues" evidence="1">
    <location>
        <begin position="178"/>
        <end position="200"/>
    </location>
</feature>
<gene>
    <name evidence="2" type="ORF">ERS007657_00957</name>
</gene>
<proteinExistence type="predicted"/>
<reference evidence="2 3" key="1">
    <citation type="submission" date="2015-03" db="EMBL/GenBank/DDBJ databases">
        <authorList>
            <consortium name="Pathogen Informatics"/>
        </authorList>
    </citation>
    <scope>NUCLEOTIDE SEQUENCE [LARGE SCALE GENOMIC DNA]</scope>
    <source>
        <strain evidence="2 3">C09601061</strain>
    </source>
</reference>
<sequence>MLQLSAGRGRRPEHGARLCDGQLGHRLRRYGDDAGLVHSAADSLATGNGAGDRRPGLGRRQRGRRLAAQHSAPSARSAQGARTGRRCGHRAGVHRVRPAVSPGMGQRVSRADPGQRLQHRLRDIGILADGAVAARHPVGYGRCGSAIRGGQRRMQHGPAGDRVSLRRGAGHLRQPCDLQERRQGNRRPARQEPNVHGEIR</sequence>
<accession>A0A654TXR7</accession>
<protein>
    <submittedName>
        <fullName evidence="2">Uncharacterized protein</fullName>
    </submittedName>
</protein>
<feature type="region of interest" description="Disordered" evidence="1">
    <location>
        <begin position="43"/>
        <end position="89"/>
    </location>
</feature>
<evidence type="ECO:0000313" key="3">
    <source>
        <dbReference type="Proteomes" id="UP000046680"/>
    </source>
</evidence>
<feature type="compositionally biased region" description="Basic residues" evidence="1">
    <location>
        <begin position="56"/>
        <end position="67"/>
    </location>
</feature>
<evidence type="ECO:0000256" key="1">
    <source>
        <dbReference type="SAM" id="MobiDB-lite"/>
    </source>
</evidence>
<evidence type="ECO:0000313" key="2">
    <source>
        <dbReference type="EMBL" id="CFR71013.1"/>
    </source>
</evidence>
<name>A0A654TXR7_MYCTX</name>
<dbReference type="AlphaFoldDB" id="A0A654TXR7"/>
<feature type="region of interest" description="Disordered" evidence="1">
    <location>
        <begin position="149"/>
        <end position="200"/>
    </location>
</feature>